<evidence type="ECO:0000313" key="10">
    <source>
        <dbReference type="EMBL" id="ADU49926.1"/>
    </source>
</evidence>
<name>E6SFB2_INTC7</name>
<evidence type="ECO:0000256" key="8">
    <source>
        <dbReference type="SAM" id="Phobius"/>
    </source>
</evidence>
<feature type="transmembrane region" description="Helical" evidence="8">
    <location>
        <begin position="427"/>
        <end position="444"/>
    </location>
</feature>
<feature type="transmembrane region" description="Helical" evidence="8">
    <location>
        <begin position="161"/>
        <end position="181"/>
    </location>
</feature>
<reference evidence="10 11" key="1">
    <citation type="journal article" date="2010" name="Stand. Genomic Sci.">
        <title>Complete genome sequence of Intrasporangium calvum type strain (7 KIP).</title>
        <authorList>
            <person name="Del Rio T.G."/>
            <person name="Chertkov O."/>
            <person name="Yasawong M."/>
            <person name="Lucas S."/>
            <person name="Deshpande S."/>
            <person name="Cheng J.F."/>
            <person name="Detter C."/>
            <person name="Tapia R."/>
            <person name="Han C."/>
            <person name="Goodwin L."/>
            <person name="Pitluck S."/>
            <person name="Liolios K."/>
            <person name="Ivanova N."/>
            <person name="Mavromatis K."/>
            <person name="Pati A."/>
            <person name="Chen A."/>
            <person name="Palaniappan K."/>
            <person name="Land M."/>
            <person name="Hauser L."/>
            <person name="Chang Y.J."/>
            <person name="Jeffries C.D."/>
            <person name="Rohde M."/>
            <person name="Pukall R."/>
            <person name="Sikorski J."/>
            <person name="Goker M."/>
            <person name="Woyke T."/>
            <person name="Bristow J."/>
            <person name="Eisen J.A."/>
            <person name="Markowitz V."/>
            <person name="Hugenholtz P."/>
            <person name="Kyrpides N.C."/>
            <person name="Klenk H.P."/>
            <person name="Lapidus A."/>
        </authorList>
    </citation>
    <scope>NUCLEOTIDE SEQUENCE [LARGE SCALE GENOMIC DNA]</scope>
    <source>
        <strain evidence="11">ATCC 23552 / DSM 43043 / JCM 3097 / NBRC 12989 / 7 KIP</strain>
    </source>
</reference>
<gene>
    <name evidence="10" type="ordered locus">Intca_3447</name>
</gene>
<dbReference type="eggNOG" id="COG0477">
    <property type="taxonomic scope" value="Bacteria"/>
</dbReference>
<dbReference type="EMBL" id="CP002343">
    <property type="protein sequence ID" value="ADU49926.1"/>
    <property type="molecule type" value="Genomic_DNA"/>
</dbReference>
<dbReference type="PROSITE" id="PS50850">
    <property type="entry name" value="MFS"/>
    <property type="match status" value="1"/>
</dbReference>
<keyword evidence="2" id="KW-0813">Transport</keyword>
<feature type="transmembrane region" description="Helical" evidence="8">
    <location>
        <begin position="79"/>
        <end position="96"/>
    </location>
</feature>
<dbReference type="AlphaFoldDB" id="E6SFB2"/>
<dbReference type="InterPro" id="IPR011701">
    <property type="entry name" value="MFS"/>
</dbReference>
<evidence type="ECO:0000256" key="7">
    <source>
        <dbReference type="SAM" id="MobiDB-lite"/>
    </source>
</evidence>
<feature type="transmembrane region" description="Helical" evidence="8">
    <location>
        <begin position="326"/>
        <end position="345"/>
    </location>
</feature>
<feature type="transmembrane region" description="Helical" evidence="8">
    <location>
        <begin position="128"/>
        <end position="149"/>
    </location>
</feature>
<dbReference type="Pfam" id="PF07690">
    <property type="entry name" value="MFS_1"/>
    <property type="match status" value="1"/>
</dbReference>
<dbReference type="KEGG" id="ica:Intca_3447"/>
<dbReference type="InterPro" id="IPR020846">
    <property type="entry name" value="MFS_dom"/>
</dbReference>
<dbReference type="CDD" id="cd17321">
    <property type="entry name" value="MFS_MMR_MDR_like"/>
    <property type="match status" value="1"/>
</dbReference>
<feature type="transmembrane region" description="Helical" evidence="8">
    <location>
        <begin position="187"/>
        <end position="211"/>
    </location>
</feature>
<evidence type="ECO:0000259" key="9">
    <source>
        <dbReference type="PROSITE" id="PS50850"/>
    </source>
</evidence>
<feature type="transmembrane region" description="Helical" evidence="8">
    <location>
        <begin position="103"/>
        <end position="122"/>
    </location>
</feature>
<keyword evidence="11" id="KW-1185">Reference proteome</keyword>
<feature type="transmembrane region" description="Helical" evidence="8">
    <location>
        <begin position="290"/>
        <end position="314"/>
    </location>
</feature>
<comment type="subcellular location">
    <subcellularLocation>
        <location evidence="1">Cell membrane</location>
        <topology evidence="1">Multi-pass membrane protein</topology>
    </subcellularLocation>
</comment>
<dbReference type="STRING" id="710696.Intca_3447"/>
<feature type="transmembrane region" description="Helical" evidence="8">
    <location>
        <begin position="380"/>
        <end position="406"/>
    </location>
</feature>
<evidence type="ECO:0000313" key="11">
    <source>
        <dbReference type="Proteomes" id="UP000008914"/>
    </source>
</evidence>
<dbReference type="InterPro" id="IPR036259">
    <property type="entry name" value="MFS_trans_sf"/>
</dbReference>
<keyword evidence="4 8" id="KW-0812">Transmembrane</keyword>
<evidence type="ECO:0000256" key="4">
    <source>
        <dbReference type="ARBA" id="ARBA00022692"/>
    </source>
</evidence>
<dbReference type="RefSeq" id="WP_013494238.1">
    <property type="nucleotide sequence ID" value="NC_014830.1"/>
</dbReference>
<dbReference type="OrthoDB" id="9781469at2"/>
<accession>E6SFB2</accession>
<dbReference type="Gene3D" id="1.20.1250.20">
    <property type="entry name" value="MFS general substrate transporter like domains"/>
    <property type="match status" value="1"/>
</dbReference>
<proteinExistence type="predicted"/>
<dbReference type="PANTHER" id="PTHR42718:SF47">
    <property type="entry name" value="METHYL VIOLOGEN RESISTANCE PROTEIN SMVA"/>
    <property type="match status" value="1"/>
</dbReference>
<evidence type="ECO:0000256" key="1">
    <source>
        <dbReference type="ARBA" id="ARBA00004651"/>
    </source>
</evidence>
<evidence type="ECO:0000256" key="3">
    <source>
        <dbReference type="ARBA" id="ARBA00022475"/>
    </source>
</evidence>
<feature type="transmembrane region" description="Helical" evidence="8">
    <location>
        <begin position="223"/>
        <end position="240"/>
    </location>
</feature>
<evidence type="ECO:0000256" key="2">
    <source>
        <dbReference type="ARBA" id="ARBA00022448"/>
    </source>
</evidence>
<evidence type="ECO:0000256" key="6">
    <source>
        <dbReference type="ARBA" id="ARBA00023136"/>
    </source>
</evidence>
<keyword evidence="3" id="KW-1003">Cell membrane</keyword>
<feature type="transmembrane region" description="Helical" evidence="8">
    <location>
        <begin position="35"/>
        <end position="59"/>
    </location>
</feature>
<dbReference type="GO" id="GO:0005886">
    <property type="term" value="C:plasma membrane"/>
    <property type="evidence" value="ECO:0007669"/>
    <property type="project" value="UniProtKB-SubCell"/>
</dbReference>
<feature type="region of interest" description="Disordered" evidence="7">
    <location>
        <begin position="1"/>
        <end position="31"/>
    </location>
</feature>
<dbReference type="PANTHER" id="PTHR42718">
    <property type="entry name" value="MAJOR FACILITATOR SUPERFAMILY MULTIDRUG TRANSPORTER MFSC"/>
    <property type="match status" value="1"/>
</dbReference>
<feature type="domain" description="Major facilitator superfamily (MFS) profile" evidence="9">
    <location>
        <begin position="37"/>
        <end position="523"/>
    </location>
</feature>
<keyword evidence="6 8" id="KW-0472">Membrane</keyword>
<dbReference type="HOGENOM" id="CLU_000960_28_2_11"/>
<dbReference type="GO" id="GO:0022857">
    <property type="term" value="F:transmembrane transporter activity"/>
    <property type="evidence" value="ECO:0007669"/>
    <property type="project" value="InterPro"/>
</dbReference>
<dbReference type="Proteomes" id="UP000008914">
    <property type="component" value="Chromosome"/>
</dbReference>
<keyword evidence="5 8" id="KW-1133">Transmembrane helix</keyword>
<sequence length="523" mass="53538">MSDTTTETSRLAPVGRGQHTPEPTAEPSRPGPRQWVALGVLALTALLLSLDVSVLYLALPALAADLGASTTQQLWMLDIYSFVLAGFLVTMGAVGDRIGRKRLLLVGAVAFGLASVGAAYAASPGQLVLWRAVLGMAGATLMPSTMGLIRTIFTDEKSMMTAIGIWYSCFMGGMAAGPLVGGLLLQHFWWGSAFLLGVPFMVLLVVVGHLVLPESDRRTGARLDLTSSVLSLAAILPMIHGFKEIARGSNSATAGVTLVAGLAVGVLFFRRQRRIENPLVDLALFRSRAFSTALAAMLVGGVVMAGVSFLSTQWLQLVAGLDPLGAGLWMLPANLALLVGSASSASVARRLGTGRTMAGGLAVCAAGLSLYTQVGPAAGLGLLVAGMVLTSFGIMLPSTLTMSVMMQSAPPERAGSVASLSETSGEFGIAVGVAGLGSLAAFVYRGELQPYAAEHPSSATTVALDSLAGAAQAAAHLPAAAAHELLAVAEGAFTTSLNVVAGVGAALFVVVAVATMRVLRPTD</sequence>
<evidence type="ECO:0000256" key="5">
    <source>
        <dbReference type="ARBA" id="ARBA00022989"/>
    </source>
</evidence>
<protein>
    <submittedName>
        <fullName evidence="10">Major facilitator superfamily MFS_1</fullName>
    </submittedName>
</protein>
<feature type="transmembrane region" description="Helical" evidence="8">
    <location>
        <begin position="252"/>
        <end position="269"/>
    </location>
</feature>
<feature type="transmembrane region" description="Helical" evidence="8">
    <location>
        <begin position="499"/>
        <end position="519"/>
    </location>
</feature>
<dbReference type="SUPFAM" id="SSF103473">
    <property type="entry name" value="MFS general substrate transporter"/>
    <property type="match status" value="1"/>
</dbReference>
<organism evidence="10 11">
    <name type="scientific">Intrasporangium calvum (strain ATCC 23552 / DSM 43043 / JCM 3097 / NBRC 12989 / NCIMB 10167 / NRRL B-3866 / 7 KIP)</name>
    <dbReference type="NCBI Taxonomy" id="710696"/>
    <lineage>
        <taxon>Bacteria</taxon>
        <taxon>Bacillati</taxon>
        <taxon>Actinomycetota</taxon>
        <taxon>Actinomycetes</taxon>
        <taxon>Micrococcales</taxon>
        <taxon>Intrasporangiaceae</taxon>
        <taxon>Intrasporangium</taxon>
    </lineage>
</organism>